<dbReference type="GO" id="GO:0004519">
    <property type="term" value="F:endonuclease activity"/>
    <property type="evidence" value="ECO:0007669"/>
    <property type="project" value="InterPro"/>
</dbReference>
<evidence type="ECO:0000313" key="4">
    <source>
        <dbReference type="Proteomes" id="UP000235786"/>
    </source>
</evidence>
<dbReference type="EMBL" id="KZ613937">
    <property type="protein sequence ID" value="PMD48825.1"/>
    <property type="molecule type" value="Genomic_DNA"/>
</dbReference>
<feature type="region of interest" description="Disordered" evidence="1">
    <location>
        <begin position="1"/>
        <end position="30"/>
    </location>
</feature>
<dbReference type="InterPro" id="IPR044930">
    <property type="entry name" value="Homing_endonuclease_His-Me"/>
</dbReference>
<evidence type="ECO:0000256" key="1">
    <source>
        <dbReference type="SAM" id="MobiDB-lite"/>
    </source>
</evidence>
<dbReference type="OrthoDB" id="3560088at2759"/>
<protein>
    <recommendedName>
        <fullName evidence="2">Zinc-binding loop region of homing endonuclease domain-containing protein</fullName>
    </recommendedName>
</protein>
<gene>
    <name evidence="3" type="ORF">L207DRAFT_505858</name>
</gene>
<dbReference type="InterPro" id="IPR008704">
    <property type="entry name" value="Endonuclease_Zinc-binding_loop"/>
</dbReference>
<dbReference type="Proteomes" id="UP000235786">
    <property type="component" value="Unassembled WGS sequence"/>
</dbReference>
<evidence type="ECO:0000259" key="2">
    <source>
        <dbReference type="Pfam" id="PF05551"/>
    </source>
</evidence>
<feature type="domain" description="Zinc-binding loop region of homing endonuclease" evidence="2">
    <location>
        <begin position="165"/>
        <end position="227"/>
    </location>
</feature>
<proteinExistence type="predicted"/>
<accession>A0A2J6SDH9</accession>
<sequence length="403" mass="45932">MDETSLLLETNSSNNSRLLPETTFSRPRPTTDAANWDLPEMPIYPVVESRVIPGQIKGKEWISVEGKLRFEAQEAQLLSKWGVTPSHAGTCILVPRVWSGLDPEVIINSFDFDYFSRLDADRLSFSMLDHSTTWVRAATWFKSSPHNGMELDNFLGSGPFRPMDGSHLCHHGHCLNPFHSIYEDYKTNNDRSRCRIMAEELRALGLPIPKCCIRHKQRPCLLQHAAITDFEAYLIQISIAAQARGLEYTPPVSPPASHPYSTFETHLPISFTGCAVTIDPEHLATPLLQPVLSEPRPTFQCRHCSVANTFRSLPGFWAHIRDGHPLVPESSRIDDIVRSGTSWQSFKERNHIKGTEIDVDDTTWRQVEQMKQADFDWNVVRGWKLVYNRKRKFGMDDGSQLDY</sequence>
<feature type="compositionally biased region" description="Low complexity" evidence="1">
    <location>
        <begin position="1"/>
        <end position="19"/>
    </location>
</feature>
<evidence type="ECO:0000313" key="3">
    <source>
        <dbReference type="EMBL" id="PMD48825.1"/>
    </source>
</evidence>
<dbReference type="Pfam" id="PF05551">
    <property type="entry name" value="zf-His_Me_endon"/>
    <property type="match status" value="1"/>
</dbReference>
<name>A0A2J6SDH9_HYAVF</name>
<keyword evidence="4" id="KW-1185">Reference proteome</keyword>
<dbReference type="Gene3D" id="3.90.75.10">
    <property type="entry name" value="Homing Intron 3 (I-ppo) Encoded Endonuclease, Chain A"/>
    <property type="match status" value="1"/>
</dbReference>
<dbReference type="SUPFAM" id="SSF54060">
    <property type="entry name" value="His-Me finger endonucleases"/>
    <property type="match status" value="1"/>
</dbReference>
<dbReference type="InterPro" id="IPR044925">
    <property type="entry name" value="His-Me_finger_sf"/>
</dbReference>
<dbReference type="AlphaFoldDB" id="A0A2J6SDH9"/>
<organism evidence="3 4">
    <name type="scientific">Hyaloscypha variabilis (strain UAMH 11265 / GT02V1 / F)</name>
    <name type="common">Meliniomyces variabilis</name>
    <dbReference type="NCBI Taxonomy" id="1149755"/>
    <lineage>
        <taxon>Eukaryota</taxon>
        <taxon>Fungi</taxon>
        <taxon>Dikarya</taxon>
        <taxon>Ascomycota</taxon>
        <taxon>Pezizomycotina</taxon>
        <taxon>Leotiomycetes</taxon>
        <taxon>Helotiales</taxon>
        <taxon>Hyaloscyphaceae</taxon>
        <taxon>Hyaloscypha</taxon>
        <taxon>Hyaloscypha variabilis</taxon>
    </lineage>
</organism>
<reference evidence="3 4" key="1">
    <citation type="submission" date="2016-04" db="EMBL/GenBank/DDBJ databases">
        <title>A degradative enzymes factory behind the ericoid mycorrhizal symbiosis.</title>
        <authorList>
            <consortium name="DOE Joint Genome Institute"/>
            <person name="Martino E."/>
            <person name="Morin E."/>
            <person name="Grelet G."/>
            <person name="Kuo A."/>
            <person name="Kohler A."/>
            <person name="Daghino S."/>
            <person name="Barry K."/>
            <person name="Choi C."/>
            <person name="Cichocki N."/>
            <person name="Clum A."/>
            <person name="Copeland A."/>
            <person name="Hainaut M."/>
            <person name="Haridas S."/>
            <person name="Labutti K."/>
            <person name="Lindquist E."/>
            <person name="Lipzen A."/>
            <person name="Khouja H.-R."/>
            <person name="Murat C."/>
            <person name="Ohm R."/>
            <person name="Olson A."/>
            <person name="Spatafora J."/>
            <person name="Veneault-Fourrey C."/>
            <person name="Henrissat B."/>
            <person name="Grigoriev I."/>
            <person name="Martin F."/>
            <person name="Perotto S."/>
        </authorList>
    </citation>
    <scope>NUCLEOTIDE SEQUENCE [LARGE SCALE GENOMIC DNA]</scope>
    <source>
        <strain evidence="3 4">F</strain>
    </source>
</reference>